<dbReference type="Proteomes" id="UP000053669">
    <property type="component" value="Unassembled WGS sequence"/>
</dbReference>
<dbReference type="InterPro" id="IPR036291">
    <property type="entry name" value="NAD(P)-bd_dom_sf"/>
</dbReference>
<dbReference type="PANTHER" id="PTHR43708">
    <property type="entry name" value="CONSERVED EXPRESSED OXIDOREDUCTASE (EUROFUNG)"/>
    <property type="match status" value="1"/>
</dbReference>
<protein>
    <recommendedName>
        <fullName evidence="3">Gfo/Idh/MocA-like oxidoreductase N-terminal domain-containing protein</fullName>
    </recommendedName>
</protein>
<dbReference type="EMBL" id="LMWU01000055">
    <property type="protein sequence ID" value="KUN58827.1"/>
    <property type="molecule type" value="Genomic_DNA"/>
</dbReference>
<evidence type="ECO:0000256" key="1">
    <source>
        <dbReference type="ARBA" id="ARBA00010928"/>
    </source>
</evidence>
<dbReference type="InterPro" id="IPR051317">
    <property type="entry name" value="Gfo/Idh/MocA_oxidoreduct"/>
</dbReference>
<evidence type="ECO:0000259" key="3">
    <source>
        <dbReference type="Pfam" id="PF01408"/>
    </source>
</evidence>
<keyword evidence="2" id="KW-0560">Oxidoreductase</keyword>
<evidence type="ECO:0000313" key="4">
    <source>
        <dbReference type="EMBL" id="KUN58827.1"/>
    </source>
</evidence>
<name>A0A101RND1_9ACTN</name>
<dbReference type="Pfam" id="PF01408">
    <property type="entry name" value="GFO_IDH_MocA"/>
    <property type="match status" value="1"/>
</dbReference>
<comment type="similarity">
    <text evidence="1">Belongs to the Gfo/Idh/MocA family.</text>
</comment>
<evidence type="ECO:0000313" key="5">
    <source>
        <dbReference type="Proteomes" id="UP000053669"/>
    </source>
</evidence>
<sequence>MSALVDRDAPRASQLAAQWMIPQVYATADQVDSSTFDTALIALPVTEQAAHAAWALKAGLHTFVEKPPAPDLRGLHSLIELAQQSDAVCCVGMNFRWAEGIRKLIEALESGTYGTATCVRVEHVARKPVTSFSAELSLEASLFAAQGIHAIDLAQMLMPGTTGTAGQMISVDRGRLCAMGATNPKAGTRLEVLFGSCAAAFYHSVHVTTSRGDMFHLRDLSELQLRPSGGDPHVTEYPGVRVLWRRSPGSDGYTHAGYGPELAAFRDLLNGEAPHRLARLEDLLPVYEAFDALLTSEGLGWTA</sequence>
<dbReference type="GO" id="GO:0016491">
    <property type="term" value="F:oxidoreductase activity"/>
    <property type="evidence" value="ECO:0007669"/>
    <property type="project" value="UniProtKB-KW"/>
</dbReference>
<accession>A0A101RND1</accession>
<reference evidence="4 5" key="1">
    <citation type="submission" date="2015-10" db="EMBL/GenBank/DDBJ databases">
        <title>Draft genome sequence of Streptomyces canus DSM 40017, type strain for the species Streptomyces canus.</title>
        <authorList>
            <person name="Ruckert C."/>
            <person name="Winkler A."/>
            <person name="Kalinowski J."/>
            <person name="Kampfer P."/>
            <person name="Glaeser S."/>
        </authorList>
    </citation>
    <scope>NUCLEOTIDE SEQUENCE [LARGE SCALE GENOMIC DNA]</scope>
    <source>
        <strain evidence="4 5">DSM 40017</strain>
    </source>
</reference>
<dbReference type="PANTHER" id="PTHR43708:SF5">
    <property type="entry name" value="CONSERVED EXPRESSED OXIDOREDUCTASE (EUROFUNG)-RELATED"/>
    <property type="match status" value="1"/>
</dbReference>
<proteinExistence type="inferred from homology"/>
<organism evidence="4 5">
    <name type="scientific">Streptomyces canus</name>
    <dbReference type="NCBI Taxonomy" id="58343"/>
    <lineage>
        <taxon>Bacteria</taxon>
        <taxon>Bacillati</taxon>
        <taxon>Actinomycetota</taxon>
        <taxon>Actinomycetes</taxon>
        <taxon>Kitasatosporales</taxon>
        <taxon>Streptomycetaceae</taxon>
        <taxon>Streptomyces</taxon>
        <taxon>Streptomyces aurantiacus group</taxon>
    </lineage>
</organism>
<dbReference type="InterPro" id="IPR000683">
    <property type="entry name" value="Gfo/Idh/MocA-like_OxRdtase_N"/>
</dbReference>
<comment type="caution">
    <text evidence="4">The sequence shown here is derived from an EMBL/GenBank/DDBJ whole genome shotgun (WGS) entry which is preliminary data.</text>
</comment>
<feature type="domain" description="Gfo/Idh/MocA-like oxidoreductase N-terminal" evidence="3">
    <location>
        <begin position="3"/>
        <end position="92"/>
    </location>
</feature>
<dbReference type="SUPFAM" id="SSF51735">
    <property type="entry name" value="NAD(P)-binding Rossmann-fold domains"/>
    <property type="match status" value="1"/>
</dbReference>
<dbReference type="Gene3D" id="3.30.360.10">
    <property type="entry name" value="Dihydrodipicolinate Reductase, domain 2"/>
    <property type="match status" value="1"/>
</dbReference>
<dbReference type="AlphaFoldDB" id="A0A101RND1"/>
<dbReference type="GO" id="GO:0000166">
    <property type="term" value="F:nucleotide binding"/>
    <property type="evidence" value="ECO:0007669"/>
    <property type="project" value="InterPro"/>
</dbReference>
<dbReference type="Gene3D" id="3.40.50.720">
    <property type="entry name" value="NAD(P)-binding Rossmann-like Domain"/>
    <property type="match status" value="1"/>
</dbReference>
<gene>
    <name evidence="4" type="ORF">AQJ46_41875</name>
</gene>
<evidence type="ECO:0000256" key="2">
    <source>
        <dbReference type="ARBA" id="ARBA00023002"/>
    </source>
</evidence>
<dbReference type="STRING" id="58343.AQJ46_41875"/>